<accession>A0AA42MCP4</accession>
<keyword evidence="4" id="KW-0732">Signal</keyword>
<evidence type="ECO:0000259" key="6">
    <source>
        <dbReference type="Pfam" id="PF05193"/>
    </source>
</evidence>
<dbReference type="GO" id="GO:0046872">
    <property type="term" value="F:metal ion binding"/>
    <property type="evidence" value="ECO:0007669"/>
    <property type="project" value="InterPro"/>
</dbReference>
<dbReference type="InterPro" id="IPR011765">
    <property type="entry name" value="Pept_M16_N"/>
</dbReference>
<feature type="domain" description="Peptidase M16 C-terminal" evidence="6">
    <location>
        <begin position="670"/>
        <end position="850"/>
    </location>
</feature>
<gene>
    <name evidence="7" type="ORF">N5C97_13635</name>
</gene>
<evidence type="ECO:0000256" key="1">
    <source>
        <dbReference type="ARBA" id="ARBA00001947"/>
    </source>
</evidence>
<organism evidence="7 8">
    <name type="scientific">Acinetobacter johnsonii</name>
    <dbReference type="NCBI Taxonomy" id="40214"/>
    <lineage>
        <taxon>Bacteria</taxon>
        <taxon>Pseudomonadati</taxon>
        <taxon>Pseudomonadota</taxon>
        <taxon>Gammaproteobacteria</taxon>
        <taxon>Moraxellales</taxon>
        <taxon>Moraxellaceae</taxon>
        <taxon>Acinetobacter</taxon>
    </lineage>
</organism>
<dbReference type="RefSeq" id="WP_279679225.1">
    <property type="nucleotide sequence ID" value="NZ_JAOCCL010000042.1"/>
</dbReference>
<feature type="chain" id="PRO_5041218893" evidence="4">
    <location>
        <begin position="24"/>
        <end position="928"/>
    </location>
</feature>
<dbReference type="AlphaFoldDB" id="A0AA42MCP4"/>
<dbReference type="InterPro" id="IPR001431">
    <property type="entry name" value="Pept_M16_Zn_BS"/>
</dbReference>
<evidence type="ECO:0000259" key="5">
    <source>
        <dbReference type="Pfam" id="PF00675"/>
    </source>
</evidence>
<dbReference type="SUPFAM" id="SSF63411">
    <property type="entry name" value="LuxS/MPP-like metallohydrolase"/>
    <property type="match status" value="4"/>
</dbReference>
<dbReference type="GO" id="GO:0004222">
    <property type="term" value="F:metalloendopeptidase activity"/>
    <property type="evidence" value="ECO:0007669"/>
    <property type="project" value="InterPro"/>
</dbReference>
<evidence type="ECO:0000256" key="4">
    <source>
        <dbReference type="SAM" id="SignalP"/>
    </source>
</evidence>
<evidence type="ECO:0000313" key="7">
    <source>
        <dbReference type="EMBL" id="MDH0827504.1"/>
    </source>
</evidence>
<protein>
    <submittedName>
        <fullName evidence="7">Insulinase family protein</fullName>
    </submittedName>
</protein>
<dbReference type="EMBL" id="JAOCCL010000042">
    <property type="protein sequence ID" value="MDH0827504.1"/>
    <property type="molecule type" value="Genomic_DNA"/>
</dbReference>
<dbReference type="InterPro" id="IPR007863">
    <property type="entry name" value="Peptidase_M16_C"/>
</dbReference>
<feature type="signal peptide" evidence="4">
    <location>
        <begin position="1"/>
        <end position="23"/>
    </location>
</feature>
<sequence>MLMRFKTLSLSVLLLGFGGTVWAQPVLVKSEQKIEEYKLDNGLRIILAPNDKENKVYMNMVYLTGSLNDPKGKGGLAHLLEHLAFKGTKNVPGDEFQRRLDQYGLMNNASTDYYSTKYINVVRPEQNAINELIHLEAERMDGLVLQEKYVPSEIAIVKREREVRMDQPFSVLMDQMWKSAYGNQYLGRLPIGDLNELQSIKMAELNKFYRDWYAPNNAVFVISGKFDQAAVLKQIDEKFSAIKARAVPAKVKVPVLDASKIKDRQFVVKKGSNLAKYNIYLNGKNENIKTALAVSPYLYTMQPSGHLYQSIVETGTATAVQSTTWLDQDFNMVFMGAVYAPNHDVKKVESALVTGVEKTPSFNEVELNRVKSMIKNAQESMFSSATAVGGMLSDYVVSANGDWTQYFKDQQQLQQLSVTDVNQRLDDFLVPEHRISGTILPTPEDQKKALEQAAAATPAKTLDQQAVAEEPLKDISAYKAEVAGYVKSSKQYLESAEKQIQRGKLKNGMQYALYPSSTRDDKTYATISIDFGTAESLFNKAELLDLTSYLLLRASTQYSLQDIADHSIDAGGGASASSNGNGINISIVAKKEKFDEFFNFVIDVLKNPTFEQSQFDLIKSQSLASLDRPYTEPETVAALTIARLLETYPIGDIRHHFEPEYVKKQYQAATQGQVKQLYQQFFAMNHAQISVTGVIDMKKMKKMKKTLNQAFANWNSAAPYQRITSDFTAYKAQRVHALSEQREFGSYQSIMTFPVGTYHPDAPALQVLEHILGESQLSSRLAQELREKNALVYGFGSSISLDDWTESGALTIDANYSAGKSAQVSQAVYKVLNELLAKGVTEQEVEAAKADILKKRVTALEDSRNIHRMLIPQMKRNRTLLDREQRDLALAKIGKADVDAVIQKYIKLDQLVEVMADQYGKAQPALKK</sequence>
<dbReference type="GO" id="GO:0006508">
    <property type="term" value="P:proteolysis"/>
    <property type="evidence" value="ECO:0007669"/>
    <property type="project" value="InterPro"/>
</dbReference>
<comment type="caution">
    <text evidence="7">The sequence shown here is derived from an EMBL/GenBank/DDBJ whole genome shotgun (WGS) entry which is preliminary data.</text>
</comment>
<evidence type="ECO:0000313" key="8">
    <source>
        <dbReference type="Proteomes" id="UP001160116"/>
    </source>
</evidence>
<dbReference type="InterPro" id="IPR011249">
    <property type="entry name" value="Metalloenz_LuxS/M16"/>
</dbReference>
<dbReference type="Pfam" id="PF05193">
    <property type="entry name" value="Peptidase_M16_C"/>
    <property type="match status" value="2"/>
</dbReference>
<dbReference type="Proteomes" id="UP001160116">
    <property type="component" value="Unassembled WGS sequence"/>
</dbReference>
<dbReference type="PANTHER" id="PTHR11851:SF49">
    <property type="entry name" value="MITOCHONDRIAL-PROCESSING PEPTIDASE SUBUNIT ALPHA"/>
    <property type="match status" value="1"/>
</dbReference>
<dbReference type="PANTHER" id="PTHR11851">
    <property type="entry name" value="METALLOPROTEASE"/>
    <property type="match status" value="1"/>
</dbReference>
<comment type="similarity">
    <text evidence="2 3">Belongs to the peptidase M16 family.</text>
</comment>
<dbReference type="PROSITE" id="PS00143">
    <property type="entry name" value="INSULINASE"/>
    <property type="match status" value="1"/>
</dbReference>
<proteinExistence type="inferred from homology"/>
<evidence type="ECO:0000256" key="3">
    <source>
        <dbReference type="RuleBase" id="RU004447"/>
    </source>
</evidence>
<dbReference type="Pfam" id="PF00675">
    <property type="entry name" value="Peptidase_M16"/>
    <property type="match status" value="1"/>
</dbReference>
<name>A0AA42MCP4_ACIJO</name>
<feature type="domain" description="Peptidase M16 N-terminal" evidence="5">
    <location>
        <begin position="46"/>
        <end position="188"/>
    </location>
</feature>
<reference evidence="7" key="1">
    <citation type="submission" date="2022-09" db="EMBL/GenBank/DDBJ databases">
        <title>Intensive care unit water sources are persistently colonized with multi-drug resistant bacteria and are the site of extensive horizontal gene transfer of antibiotic resistance genes.</title>
        <authorList>
            <person name="Diorio-Toth L."/>
        </authorList>
    </citation>
    <scope>NUCLEOTIDE SEQUENCE</scope>
    <source>
        <strain evidence="7">GD03885</strain>
    </source>
</reference>
<evidence type="ECO:0000256" key="2">
    <source>
        <dbReference type="ARBA" id="ARBA00007261"/>
    </source>
</evidence>
<dbReference type="Gene3D" id="3.30.830.10">
    <property type="entry name" value="Metalloenzyme, LuxS/M16 peptidase-like"/>
    <property type="match status" value="4"/>
</dbReference>
<feature type="domain" description="Peptidase M16 C-terminal" evidence="6">
    <location>
        <begin position="200"/>
        <end position="372"/>
    </location>
</feature>
<comment type="cofactor">
    <cofactor evidence="1">
        <name>Zn(2+)</name>
        <dbReference type="ChEBI" id="CHEBI:29105"/>
    </cofactor>
</comment>
<dbReference type="InterPro" id="IPR050361">
    <property type="entry name" value="MPP/UQCRC_Complex"/>
</dbReference>